<dbReference type="InterPro" id="IPR011600">
    <property type="entry name" value="Pept_C14_caspase"/>
</dbReference>
<dbReference type="InterPro" id="IPR002372">
    <property type="entry name" value="PQQ_rpt_dom"/>
</dbReference>
<dbReference type="AlphaFoldDB" id="A0A7C5Y9P8"/>
<feature type="domain" description="Fibronectin type-III" evidence="1">
    <location>
        <begin position="415"/>
        <end position="511"/>
    </location>
</feature>
<dbReference type="Gene3D" id="2.130.10.10">
    <property type="entry name" value="YVTN repeat-like/Quinoprotein amine dehydrogenase"/>
    <property type="match status" value="2"/>
</dbReference>
<dbReference type="InterPro" id="IPR018391">
    <property type="entry name" value="PQQ_b-propeller_rpt"/>
</dbReference>
<dbReference type="InterPro" id="IPR029030">
    <property type="entry name" value="Caspase-like_dom_sf"/>
</dbReference>
<accession>A0A7C5Y9P8</accession>
<sequence>MKKEFLFFIVIIFVVLLLSSATTKVLVIGVGDFYNQEITKLPGALSDAQAFKNVVIEFGIADSANVRLIENPSSGVLTSEIADLFLKADPQDKLILYYSGHGKSEGNKTYLVPFDANPFLIEKTCYNLTDNLTELLAKTKAKEIIMIIDMCYAGSLIVGRPLTDPRYERTPLENLIKDLGVTMLLSSGASEISVERKEGGGWFTYYFLKGLKEEAGKGKEEISLRELFEYVRDKVSSETLKKQNPVFIGEANTKLQIRPKPLGGGTCILKVIAGNELAKTGTVYLNGHEIGKLTGGVLAKIDLPKGKYIVTVDGDKIEKWEKQIEFKADYEMQELKIEAQIVTRLLRVVTEPIGAVVLIDGKEVGMSPWQGRVEVGKKLQIKVVHQGYRTEEKTIEIPTKGEIITEKFVLKKNTPPDAPRLLEPLNNVRDIPLQTTLKWTKAQDPDGDEVIYDLYLGQEGNAKLIVSEIVTTEYEVKNLEAGKVYEWKVVAKDTHGAQTASIVQKFSTTPFTLKWKFQTGREIFVSPAIGADGTVYIGSYDSYLYAITPDGKLKWKFPTAGYVKSSPTVDIDGTIYVGTNDNTLFAIHPNGNLKWKFQTGWLIESTPSIGPDGTIYVGCWDKYLYAISRDGKLKWKFATEGALRSSPAIDSNGTIYIGSVDKHLYAITPDGKLKWKFQTGDVVTSSPAIGKDGTIYFGSQDTNIYALTPDGKLKWKFQTDGYIHSHPSIGNDGTIYIGSVDKHLYAINPNGTLKWRFPTNGIVHSGPAVGADNTIFVGSYDGCLYVIKSTGELKWKFQTDTRFHSSPVISSDGTVYIAGQDGYLYAFSSESKGLATSSWPKFKGNTRNTGKLGDK</sequence>
<dbReference type="PANTHER" id="PTHR34512">
    <property type="entry name" value="CELL SURFACE PROTEIN"/>
    <property type="match status" value="1"/>
</dbReference>
<evidence type="ECO:0000313" key="2">
    <source>
        <dbReference type="EMBL" id="HHR33553.1"/>
    </source>
</evidence>
<proteinExistence type="predicted"/>
<dbReference type="PANTHER" id="PTHR34512:SF30">
    <property type="entry name" value="OUTER MEMBRANE PROTEIN ASSEMBLY FACTOR BAMB"/>
    <property type="match status" value="1"/>
</dbReference>
<dbReference type="Gene3D" id="2.60.40.10">
    <property type="entry name" value="Immunoglobulins"/>
    <property type="match status" value="1"/>
</dbReference>
<dbReference type="InterPro" id="IPR036116">
    <property type="entry name" value="FN3_sf"/>
</dbReference>
<dbReference type="Gene3D" id="2.40.10.480">
    <property type="match status" value="1"/>
</dbReference>
<dbReference type="PROSITE" id="PS50853">
    <property type="entry name" value="FN3"/>
    <property type="match status" value="1"/>
</dbReference>
<dbReference type="SUPFAM" id="SSF50998">
    <property type="entry name" value="Quinoprotein alcohol dehydrogenase-like"/>
    <property type="match status" value="2"/>
</dbReference>
<organism evidence="2">
    <name type="scientific">Fervidobacterium nodosum</name>
    <dbReference type="NCBI Taxonomy" id="2424"/>
    <lineage>
        <taxon>Bacteria</taxon>
        <taxon>Thermotogati</taxon>
        <taxon>Thermotogota</taxon>
        <taxon>Thermotogae</taxon>
        <taxon>Thermotogales</taxon>
        <taxon>Fervidobacteriaceae</taxon>
        <taxon>Fervidobacterium</taxon>
    </lineage>
</organism>
<dbReference type="SMART" id="SM00564">
    <property type="entry name" value="PQQ"/>
    <property type="match status" value="8"/>
</dbReference>
<dbReference type="SUPFAM" id="SSF52129">
    <property type="entry name" value="Caspase-like"/>
    <property type="match status" value="1"/>
</dbReference>
<dbReference type="EMBL" id="DRXW01000081">
    <property type="protein sequence ID" value="HHR33553.1"/>
    <property type="molecule type" value="Genomic_DNA"/>
</dbReference>
<dbReference type="Gene3D" id="3.40.50.1460">
    <property type="match status" value="1"/>
</dbReference>
<dbReference type="GO" id="GO:0004197">
    <property type="term" value="F:cysteine-type endopeptidase activity"/>
    <property type="evidence" value="ECO:0007669"/>
    <property type="project" value="InterPro"/>
</dbReference>
<dbReference type="InterPro" id="IPR013229">
    <property type="entry name" value="PEGA"/>
</dbReference>
<name>A0A7C5Y9P8_9BACT</name>
<dbReference type="Pfam" id="PF00656">
    <property type="entry name" value="Peptidase_C14"/>
    <property type="match status" value="1"/>
</dbReference>
<dbReference type="Pfam" id="PF08308">
    <property type="entry name" value="PEGA"/>
    <property type="match status" value="1"/>
</dbReference>
<dbReference type="InterPro" id="IPR013783">
    <property type="entry name" value="Ig-like_fold"/>
</dbReference>
<dbReference type="InterPro" id="IPR015943">
    <property type="entry name" value="WD40/YVTN_repeat-like_dom_sf"/>
</dbReference>
<dbReference type="GO" id="GO:0006508">
    <property type="term" value="P:proteolysis"/>
    <property type="evidence" value="ECO:0007669"/>
    <property type="project" value="InterPro"/>
</dbReference>
<dbReference type="InterPro" id="IPR011047">
    <property type="entry name" value="Quinoprotein_ADH-like_sf"/>
</dbReference>
<dbReference type="InterPro" id="IPR003961">
    <property type="entry name" value="FN3_dom"/>
</dbReference>
<protein>
    <submittedName>
        <fullName evidence="2">PEGA domain-containing protein</fullName>
    </submittedName>
</protein>
<evidence type="ECO:0000259" key="1">
    <source>
        <dbReference type="PROSITE" id="PS50853"/>
    </source>
</evidence>
<reference evidence="2" key="1">
    <citation type="journal article" date="2020" name="mSystems">
        <title>Genome- and Community-Level Interaction Insights into Carbon Utilization and Element Cycling Functions of Hydrothermarchaeota in Hydrothermal Sediment.</title>
        <authorList>
            <person name="Zhou Z."/>
            <person name="Liu Y."/>
            <person name="Xu W."/>
            <person name="Pan J."/>
            <person name="Luo Z.H."/>
            <person name="Li M."/>
        </authorList>
    </citation>
    <scope>NUCLEOTIDE SEQUENCE [LARGE SCALE GENOMIC DNA]</scope>
    <source>
        <strain evidence="2">SpSt-1088</strain>
    </source>
</reference>
<dbReference type="SUPFAM" id="SSF49265">
    <property type="entry name" value="Fibronectin type III"/>
    <property type="match status" value="1"/>
</dbReference>
<comment type="caution">
    <text evidence="2">The sequence shown here is derived from an EMBL/GenBank/DDBJ whole genome shotgun (WGS) entry which is preliminary data.</text>
</comment>
<gene>
    <name evidence="2" type="ORF">ENM46_01235</name>
</gene>
<dbReference type="Pfam" id="PF13570">
    <property type="entry name" value="Beta-prop_ACSF4"/>
    <property type="match status" value="1"/>
</dbReference>
<dbReference type="CDD" id="cd00063">
    <property type="entry name" value="FN3"/>
    <property type="match status" value="1"/>
</dbReference>